<comment type="caution">
    <text evidence="1">The sequence shown here is derived from an EMBL/GenBank/DDBJ whole genome shotgun (WGS) entry which is preliminary data.</text>
</comment>
<evidence type="ECO:0000313" key="1">
    <source>
        <dbReference type="EMBL" id="MBY0757168.1"/>
    </source>
</evidence>
<evidence type="ECO:0000313" key="2">
    <source>
        <dbReference type="Proteomes" id="UP001299068"/>
    </source>
</evidence>
<dbReference type="Proteomes" id="UP001299068">
    <property type="component" value="Unassembled WGS sequence"/>
</dbReference>
<name>A0ABS7L257_CLOSR</name>
<dbReference type="RefSeq" id="WP_221862306.1">
    <property type="nucleotide sequence ID" value="NZ_JAIKTU010000018.1"/>
</dbReference>
<proteinExistence type="predicted"/>
<protein>
    <recommendedName>
        <fullName evidence="3">DUF4829 domain-containing protein</fullName>
    </recommendedName>
</protein>
<dbReference type="EMBL" id="JAIKTU010000018">
    <property type="protein sequence ID" value="MBY0757168.1"/>
    <property type="molecule type" value="Genomic_DNA"/>
</dbReference>
<accession>A0ABS7L257</accession>
<evidence type="ECO:0008006" key="3">
    <source>
        <dbReference type="Google" id="ProtNLM"/>
    </source>
</evidence>
<gene>
    <name evidence="1" type="ORF">K5V21_17190</name>
</gene>
<reference evidence="1 2" key="1">
    <citation type="journal article" date="2021" name="Cell Host Microbe">
        <title>in vivo commensal control of Clostridioides difficile virulence.</title>
        <authorList>
            <person name="Girinathan B.P."/>
            <person name="Dibenedetto N."/>
            <person name="Worley J.N."/>
            <person name="Peltier J."/>
            <person name="Arrieta-Ortiz M.L."/>
            <person name="Rupa Christinal Immanuel S."/>
            <person name="Lavin R."/>
            <person name="Delaney M.L."/>
            <person name="Cummins C."/>
            <person name="Hoffmann M."/>
            <person name="Luo Y."/>
            <person name="Gonzalez-Escalona N."/>
            <person name="Allard M."/>
            <person name="Onderdonk A.B."/>
            <person name="Gerber G.K."/>
            <person name="Sonenshein A.L."/>
            <person name="Baliga N."/>
            <person name="Dupuy B."/>
            <person name="Bry L."/>
        </authorList>
    </citation>
    <scope>NUCLEOTIDE SEQUENCE [LARGE SCALE GENOMIC DNA]</scope>
    <source>
        <strain evidence="1 2">DSM 599</strain>
    </source>
</reference>
<organism evidence="1 2">
    <name type="scientific">Clostridium sardiniense</name>
    <name type="common">Clostridium absonum</name>
    <dbReference type="NCBI Taxonomy" id="29369"/>
    <lineage>
        <taxon>Bacteria</taxon>
        <taxon>Bacillati</taxon>
        <taxon>Bacillota</taxon>
        <taxon>Clostridia</taxon>
        <taxon>Eubacteriales</taxon>
        <taxon>Clostridiaceae</taxon>
        <taxon>Clostridium</taxon>
    </lineage>
</organism>
<keyword evidence="2" id="KW-1185">Reference proteome</keyword>
<sequence>MKRKLLIGCIGILAIGIVAAVGIHQKNEKEATEKYLKEEASKLDVTEKQKEIMKSLNIDSSKVSDKYDESKENYFNFTREEVVKTRYMGIKFLEYVRPYAYDKGIDNETSNNIKKLTTNGLGDELAEQLKHLRPAPCIGFRKMEIEELQPVQYKKMEDGTVVWYYDIWEKAINNNDLIGKRQHSEITLLFVKDKDTWKIGEYSVHKYESK</sequence>